<feature type="region of interest" description="Disordered" evidence="1">
    <location>
        <begin position="357"/>
        <end position="405"/>
    </location>
</feature>
<evidence type="ECO:0000313" key="2">
    <source>
        <dbReference type="EMBL" id="CDR96049.1"/>
    </source>
</evidence>
<keyword evidence="3" id="KW-1185">Reference proteome</keyword>
<accession>A0A061DAU9</accession>
<reference evidence="3" key="1">
    <citation type="submission" date="2014-06" db="EMBL/GenBank/DDBJ databases">
        <authorList>
            <person name="Aslett M."/>
            <person name="De Silva N."/>
        </authorList>
    </citation>
    <scope>NUCLEOTIDE SEQUENCE [LARGE SCALE GENOMIC DNA]</scope>
    <source>
        <strain evidence="3">Bond</strain>
    </source>
</reference>
<dbReference type="RefSeq" id="XP_012768235.1">
    <property type="nucleotide sequence ID" value="XM_012912781.1"/>
</dbReference>
<protein>
    <submittedName>
        <fullName evidence="2">Uncharacterized protein</fullName>
    </submittedName>
</protein>
<dbReference type="VEuPathDB" id="PiroplasmaDB:BBBOND_0211910"/>
<dbReference type="GeneID" id="24564590"/>
<evidence type="ECO:0000256" key="1">
    <source>
        <dbReference type="SAM" id="MobiDB-lite"/>
    </source>
</evidence>
<gene>
    <name evidence="2" type="ORF">BBBOND_0211910</name>
</gene>
<dbReference type="AlphaFoldDB" id="A0A061DAU9"/>
<dbReference type="EMBL" id="LK391708">
    <property type="protein sequence ID" value="CDR96049.1"/>
    <property type="molecule type" value="Genomic_DNA"/>
</dbReference>
<proteinExistence type="predicted"/>
<sequence>MVHNSLNDVPRNLKEGIDWLMALKGADGEKNLSALGAAIHNFLSYNLLKNPEEAKKLPSLENVKLISMGFMWKKQLRDLWPANEMLGKFIKTMSQKPTDLVNAIGSDPDEITANLTRFVDGCEKFLDGIKSTADYESAYSSEATWDASCSKLPEACAAVFVGIAPMLYVGLESMRDAGENQSIKWMPFIKKKNLGEVMNAMGYEDPVCREGMTGPYLTTALKNVNRDVLEIIHGLCGFDVLYASETPEPVKADKPVEPVSQSTEVEEPLVAEESLDVVKAERFAESVEVDQFAEIKELEQFAGFEEVDQFAEIEEVVQAAPLAEAEEVEEPVDVEPIAEPVEVEQFAGVEEPVIAEESVAQVETQPSAKPKKSGKTGKGKTGKKGKKGVSGKKGKKGKKAVVANQ</sequence>
<dbReference type="OrthoDB" id="627829at2759"/>
<dbReference type="KEGG" id="bbig:BBBOND_0211910"/>
<dbReference type="Proteomes" id="UP000033188">
    <property type="component" value="Chromosome 2"/>
</dbReference>
<name>A0A061DAU9_BABBI</name>
<evidence type="ECO:0000313" key="3">
    <source>
        <dbReference type="Proteomes" id="UP000033188"/>
    </source>
</evidence>
<organism evidence="2 3">
    <name type="scientific">Babesia bigemina</name>
    <dbReference type="NCBI Taxonomy" id="5866"/>
    <lineage>
        <taxon>Eukaryota</taxon>
        <taxon>Sar</taxon>
        <taxon>Alveolata</taxon>
        <taxon>Apicomplexa</taxon>
        <taxon>Aconoidasida</taxon>
        <taxon>Piroplasmida</taxon>
        <taxon>Babesiidae</taxon>
        <taxon>Babesia</taxon>
    </lineage>
</organism>
<feature type="compositionally biased region" description="Basic residues" evidence="1">
    <location>
        <begin position="369"/>
        <end position="399"/>
    </location>
</feature>